<dbReference type="RefSeq" id="WP_085493374.1">
    <property type="nucleotide sequence ID" value="NZ_FXAZ01000001.1"/>
</dbReference>
<dbReference type="OrthoDB" id="9785285at2"/>
<keyword evidence="6" id="KW-0472">Membrane</keyword>
<dbReference type="GO" id="GO:0022841">
    <property type="term" value="F:potassium ion leak channel activity"/>
    <property type="evidence" value="ECO:0007669"/>
    <property type="project" value="TreeGrafter"/>
</dbReference>
<dbReference type="GO" id="GO:0005886">
    <property type="term" value="C:plasma membrane"/>
    <property type="evidence" value="ECO:0007669"/>
    <property type="project" value="TreeGrafter"/>
</dbReference>
<name>A0A1X7J560_9BACL</name>
<dbReference type="Pfam" id="PF07885">
    <property type="entry name" value="Ion_trans_2"/>
    <property type="match status" value="1"/>
</dbReference>
<evidence type="ECO:0000313" key="9">
    <source>
        <dbReference type="EMBL" id="SMG22612.1"/>
    </source>
</evidence>
<evidence type="ECO:0000256" key="2">
    <source>
        <dbReference type="ARBA" id="ARBA00022448"/>
    </source>
</evidence>
<dbReference type="SUPFAM" id="SSF81324">
    <property type="entry name" value="Voltage-gated potassium channels"/>
    <property type="match status" value="1"/>
</dbReference>
<dbReference type="GO" id="GO:0030322">
    <property type="term" value="P:stabilization of membrane potential"/>
    <property type="evidence" value="ECO:0007669"/>
    <property type="project" value="TreeGrafter"/>
</dbReference>
<evidence type="ECO:0000256" key="1">
    <source>
        <dbReference type="ARBA" id="ARBA00004141"/>
    </source>
</evidence>
<feature type="domain" description="Potassium channel" evidence="8">
    <location>
        <begin position="30"/>
        <end position="104"/>
    </location>
</feature>
<keyword evidence="10" id="KW-1185">Reference proteome</keyword>
<evidence type="ECO:0000256" key="4">
    <source>
        <dbReference type="ARBA" id="ARBA00022989"/>
    </source>
</evidence>
<dbReference type="STRING" id="1852522.SAMN06295960_1205"/>
<dbReference type="AlphaFoldDB" id="A0A1X7J560"/>
<gene>
    <name evidence="9" type="ORF">SAMN06295960_1205</name>
</gene>
<dbReference type="Gene3D" id="1.10.287.70">
    <property type="match status" value="1"/>
</dbReference>
<evidence type="ECO:0000256" key="7">
    <source>
        <dbReference type="ARBA" id="ARBA00023303"/>
    </source>
</evidence>
<sequence>MVSFIMTLKRLLSGIWRNIKEPIFLSLLTTLILIVCSGTMFYSKVEEWALLDAIYFAVVSLIPTSLDTGLSPQTSFGKIFTMIYLIVGVGVMMMLLVMIGKAIIKVSSDRR</sequence>
<evidence type="ECO:0000256" key="6">
    <source>
        <dbReference type="ARBA" id="ARBA00023136"/>
    </source>
</evidence>
<dbReference type="EMBL" id="FXAZ01000001">
    <property type="protein sequence ID" value="SMG22612.1"/>
    <property type="molecule type" value="Genomic_DNA"/>
</dbReference>
<evidence type="ECO:0000313" key="10">
    <source>
        <dbReference type="Proteomes" id="UP000193834"/>
    </source>
</evidence>
<organism evidence="9 10">
    <name type="scientific">Paenibacillus aquistagni</name>
    <dbReference type="NCBI Taxonomy" id="1852522"/>
    <lineage>
        <taxon>Bacteria</taxon>
        <taxon>Bacillati</taxon>
        <taxon>Bacillota</taxon>
        <taxon>Bacilli</taxon>
        <taxon>Bacillales</taxon>
        <taxon>Paenibacillaceae</taxon>
        <taxon>Paenibacillus</taxon>
    </lineage>
</organism>
<keyword evidence="5" id="KW-0406">Ion transport</keyword>
<dbReference type="PANTHER" id="PTHR11003">
    <property type="entry name" value="POTASSIUM CHANNEL, SUBFAMILY K"/>
    <property type="match status" value="1"/>
</dbReference>
<keyword evidence="2" id="KW-0813">Transport</keyword>
<dbReference type="InterPro" id="IPR013099">
    <property type="entry name" value="K_chnl_dom"/>
</dbReference>
<keyword evidence="7" id="KW-0407">Ion channel</keyword>
<keyword evidence="4" id="KW-1133">Transmembrane helix</keyword>
<evidence type="ECO:0000256" key="3">
    <source>
        <dbReference type="ARBA" id="ARBA00022692"/>
    </source>
</evidence>
<dbReference type="Proteomes" id="UP000193834">
    <property type="component" value="Unassembled WGS sequence"/>
</dbReference>
<proteinExistence type="predicted"/>
<dbReference type="GO" id="GO:0015271">
    <property type="term" value="F:outward rectifier potassium channel activity"/>
    <property type="evidence" value="ECO:0007669"/>
    <property type="project" value="TreeGrafter"/>
</dbReference>
<evidence type="ECO:0000256" key="5">
    <source>
        <dbReference type="ARBA" id="ARBA00023065"/>
    </source>
</evidence>
<comment type="subcellular location">
    <subcellularLocation>
        <location evidence="1">Membrane</location>
        <topology evidence="1">Multi-pass membrane protein</topology>
    </subcellularLocation>
</comment>
<keyword evidence="3" id="KW-0812">Transmembrane</keyword>
<dbReference type="PANTHER" id="PTHR11003:SF345">
    <property type="entry name" value="TWIK FAMILY OF POTASSIUM CHANNELS PROTEIN 18"/>
    <property type="match status" value="1"/>
</dbReference>
<protein>
    <submittedName>
        <fullName evidence="9">Ion channel</fullName>
    </submittedName>
</protein>
<dbReference type="InterPro" id="IPR003280">
    <property type="entry name" value="2pore_dom_K_chnl"/>
</dbReference>
<reference evidence="9 10" key="1">
    <citation type="submission" date="2017-04" db="EMBL/GenBank/DDBJ databases">
        <authorList>
            <person name="Afonso C.L."/>
            <person name="Miller P.J."/>
            <person name="Scott M.A."/>
            <person name="Spackman E."/>
            <person name="Goraichik I."/>
            <person name="Dimitrov K.M."/>
            <person name="Suarez D.L."/>
            <person name="Swayne D.E."/>
        </authorList>
    </citation>
    <scope>NUCLEOTIDE SEQUENCE [LARGE SCALE GENOMIC DNA]</scope>
    <source>
        <strain evidence="9 10">11</strain>
    </source>
</reference>
<accession>A0A1X7J560</accession>
<evidence type="ECO:0000259" key="8">
    <source>
        <dbReference type="Pfam" id="PF07885"/>
    </source>
</evidence>